<gene>
    <name evidence="3" type="ORF">H8E19_17620</name>
</gene>
<keyword evidence="2" id="KW-0732">Signal</keyword>
<feature type="compositionally biased region" description="Basic and acidic residues" evidence="1">
    <location>
        <begin position="254"/>
        <end position="275"/>
    </location>
</feature>
<organism evidence="3 4">
    <name type="scientific">Candidatus Desulfacyla euxinica</name>
    <dbReference type="NCBI Taxonomy" id="2841693"/>
    <lineage>
        <taxon>Bacteria</taxon>
        <taxon>Deltaproteobacteria</taxon>
        <taxon>Candidatus Desulfacyla</taxon>
    </lineage>
</organism>
<dbReference type="Proteomes" id="UP000650524">
    <property type="component" value="Unassembled WGS sequence"/>
</dbReference>
<feature type="chain" id="PRO_5035255738" description="Tetratricopeptide repeat protein" evidence="2">
    <location>
        <begin position="19"/>
        <end position="457"/>
    </location>
</feature>
<protein>
    <recommendedName>
        <fullName evidence="5">Tetratricopeptide repeat protein</fullName>
    </recommendedName>
</protein>
<evidence type="ECO:0000256" key="2">
    <source>
        <dbReference type="SAM" id="SignalP"/>
    </source>
</evidence>
<proteinExistence type="predicted"/>
<reference evidence="3 4" key="1">
    <citation type="submission" date="2020-08" db="EMBL/GenBank/DDBJ databases">
        <title>Bridging the membrane lipid divide: bacteria of the FCB group superphylum have the potential to synthesize archaeal ether lipids.</title>
        <authorList>
            <person name="Villanueva L."/>
            <person name="Von Meijenfeldt F.A.B."/>
            <person name="Westbye A.B."/>
            <person name="Yadav S."/>
            <person name="Hopmans E.C."/>
            <person name="Dutilh B.E."/>
            <person name="Sinninghe Damste J.S."/>
        </authorList>
    </citation>
    <scope>NUCLEOTIDE SEQUENCE [LARGE SCALE GENOMIC DNA]</scope>
    <source>
        <strain evidence="3">NIOZ-UU27</strain>
    </source>
</reference>
<name>A0A8J6N3I8_9DELT</name>
<feature type="region of interest" description="Disordered" evidence="1">
    <location>
        <begin position="254"/>
        <end position="278"/>
    </location>
</feature>
<evidence type="ECO:0000256" key="1">
    <source>
        <dbReference type="SAM" id="MobiDB-lite"/>
    </source>
</evidence>
<feature type="signal peptide" evidence="2">
    <location>
        <begin position="1"/>
        <end position="18"/>
    </location>
</feature>
<evidence type="ECO:0000313" key="4">
    <source>
        <dbReference type="Proteomes" id="UP000650524"/>
    </source>
</evidence>
<dbReference type="AlphaFoldDB" id="A0A8J6N3I8"/>
<dbReference type="EMBL" id="JACNJD010000360">
    <property type="protein sequence ID" value="MBC8179224.1"/>
    <property type="molecule type" value="Genomic_DNA"/>
</dbReference>
<evidence type="ECO:0008006" key="5">
    <source>
        <dbReference type="Google" id="ProtNLM"/>
    </source>
</evidence>
<accession>A0A8J6N3I8</accession>
<sequence>MKQLSTLLLILFLLYASGCTTPPKMEVTPVPRQGVRAQTAPLLSTHTIDKKISFLEGVVAKKTLSKEERRIATDLLATYKLTRKLAPAHLTRKEYQSLTRSLFKSLAQVDERYFEEEKTPLDYSRAVTLFVNKRDEIIDSYLQGNFRAVIKRALSLKEIFGPEALTTEIGLLFALSLAKEGKLKQAIEIGEGIASELDQLPDIIQLRSRIAQWQLKLGNKEKALHTYEKLTDNQDERMALIQNLNRQISQAMKYDRSDISRPPDPRPASDTDVRQGEYSTDQLLEKVSALVQKHEYREARILLLRERIKMEEGPESEIIDRTLARIEQREDEFEEQKFVRDAYLKETFDAAKRLIEEEKFEEAVNKLDEIKDAQDFTAESAALRKRAVENHINQERNRAAEIFLAAKKTKDPFRKKELLKSSYEILNTLIDKYPSSPLNQKLKSHLAIVKKEIDRLQ</sequence>
<evidence type="ECO:0000313" key="3">
    <source>
        <dbReference type="EMBL" id="MBC8179224.1"/>
    </source>
</evidence>
<comment type="caution">
    <text evidence="3">The sequence shown here is derived from an EMBL/GenBank/DDBJ whole genome shotgun (WGS) entry which is preliminary data.</text>
</comment>